<dbReference type="Proteomes" id="UP001163223">
    <property type="component" value="Chromosome"/>
</dbReference>
<accession>A0ACD4NSP4</accession>
<sequence length="339" mass="36186">MTLPRRASLLGLLAVVLAAGSAVAAPTQYPLSLENCGRTLTFAKAPERAVSIGQSTTEILYLLGLADKVAGTAVWVGPVLPGYEEANAKVKRLADNDPSFESVVAERPDLVTTQFEWQVGPQGVVATPEQFAELGIPVYTSPADCENKNNAVGSDGTRTAKFTMDLVYTEITDLARIFDVADRGAELVADLKAREAAAKARIAGLRPGTSAVFWFSSAELDIDPYVAGQSGAPGTIMSLLGVRNVIDSQEEWPTVGWETIARANPTVIVVGRMDRRRYPADDVSVKLDFLKTDPVTSLMPAVRQGRIVEMDAQAMNPTIRTVEGIEGLADALQKAGLAQ</sequence>
<name>A0ACD4NSP4_9HYPH</name>
<proteinExistence type="predicted"/>
<evidence type="ECO:0000313" key="2">
    <source>
        <dbReference type="Proteomes" id="UP001163223"/>
    </source>
</evidence>
<evidence type="ECO:0000313" key="1">
    <source>
        <dbReference type="EMBL" id="WAJ29778.1"/>
    </source>
</evidence>
<gene>
    <name evidence="1" type="ORF">OXU80_06025</name>
</gene>
<protein>
    <submittedName>
        <fullName evidence="1">ABC transporter substrate-binding protein</fullName>
    </submittedName>
</protein>
<organism evidence="1 2">
    <name type="scientific">Antarcticirhabdus aurantiaca</name>
    <dbReference type="NCBI Taxonomy" id="2606717"/>
    <lineage>
        <taxon>Bacteria</taxon>
        <taxon>Pseudomonadati</taxon>
        <taxon>Pseudomonadota</taxon>
        <taxon>Alphaproteobacteria</taxon>
        <taxon>Hyphomicrobiales</taxon>
        <taxon>Aurantimonadaceae</taxon>
        <taxon>Antarcticirhabdus</taxon>
    </lineage>
</organism>
<reference evidence="1" key="1">
    <citation type="submission" date="2022-11" db="EMBL/GenBank/DDBJ databases">
        <title>beta-Carotene-producing bacterium, Jeongeuplla avenae sp. nov., alleviates the salt stress of Arabidopsis seedlings.</title>
        <authorList>
            <person name="Jiang L."/>
            <person name="Lee J."/>
        </authorList>
    </citation>
    <scope>NUCLEOTIDE SEQUENCE</scope>
    <source>
        <strain evidence="1">DY_R2A_6</strain>
    </source>
</reference>
<keyword evidence="2" id="KW-1185">Reference proteome</keyword>
<dbReference type="EMBL" id="CP113520">
    <property type="protein sequence ID" value="WAJ29778.1"/>
    <property type="molecule type" value="Genomic_DNA"/>
</dbReference>